<evidence type="ECO:0000313" key="2">
    <source>
        <dbReference type="EMBL" id="RUO25425.1"/>
    </source>
</evidence>
<dbReference type="AlphaFoldDB" id="A0A432W5T0"/>
<feature type="region of interest" description="Disordered" evidence="1">
    <location>
        <begin position="61"/>
        <end position="87"/>
    </location>
</feature>
<sequence length="171" mass="18890">MNCMDAANNTQQTSPAEWIQHEIPLGKHLSEAFQSGRRADFSYLLSLLSTNATESGFARLQRAPQPDQKWQPPFASAPPQPLGASNSDWQRNPSKAIHDSFTSWRLLNALQPEALHLHNDSKALAGAVRDNCSGFVRARWADRESAENLQTEEAGLVDIIDNLRGVDRSAA</sequence>
<dbReference type="Pfam" id="PF11993">
    <property type="entry name" value="VC2046"/>
    <property type="match status" value="1"/>
</dbReference>
<name>A0A432W5T0_9GAMM</name>
<organism evidence="2 3">
    <name type="scientific">Aliidiomarina minuta</name>
    <dbReference type="NCBI Taxonomy" id="880057"/>
    <lineage>
        <taxon>Bacteria</taxon>
        <taxon>Pseudomonadati</taxon>
        <taxon>Pseudomonadota</taxon>
        <taxon>Gammaproteobacteria</taxon>
        <taxon>Alteromonadales</taxon>
        <taxon>Idiomarinaceae</taxon>
        <taxon>Aliidiomarina</taxon>
    </lineage>
</organism>
<gene>
    <name evidence="2" type="ORF">CWE09_01430</name>
</gene>
<evidence type="ECO:0000313" key="3">
    <source>
        <dbReference type="Proteomes" id="UP000288293"/>
    </source>
</evidence>
<dbReference type="InterPro" id="IPR021879">
    <property type="entry name" value="VC2046_fam"/>
</dbReference>
<comment type="caution">
    <text evidence="2">The sequence shown here is derived from an EMBL/GenBank/DDBJ whole genome shotgun (WGS) entry which is preliminary data.</text>
</comment>
<accession>A0A432W5T0</accession>
<keyword evidence="3" id="KW-1185">Reference proteome</keyword>
<reference evidence="2 3" key="1">
    <citation type="journal article" date="2011" name="Front. Microbiol.">
        <title>Genomic signatures of strain selection and enhancement in Bacillus atrophaeus var. globigii, a historical biowarfare simulant.</title>
        <authorList>
            <person name="Gibbons H.S."/>
            <person name="Broomall S.M."/>
            <person name="McNew L.A."/>
            <person name="Daligault H."/>
            <person name="Chapman C."/>
            <person name="Bruce D."/>
            <person name="Karavis M."/>
            <person name="Krepps M."/>
            <person name="McGregor P.A."/>
            <person name="Hong C."/>
            <person name="Park K.H."/>
            <person name="Akmal A."/>
            <person name="Feldman A."/>
            <person name="Lin J.S."/>
            <person name="Chang W.E."/>
            <person name="Higgs B.W."/>
            <person name="Demirev P."/>
            <person name="Lindquist J."/>
            <person name="Liem A."/>
            <person name="Fochler E."/>
            <person name="Read T.D."/>
            <person name="Tapia R."/>
            <person name="Johnson S."/>
            <person name="Bishop-Lilly K.A."/>
            <person name="Detter C."/>
            <person name="Han C."/>
            <person name="Sozhamannan S."/>
            <person name="Rosenzweig C.N."/>
            <person name="Skowronski E.W."/>
        </authorList>
    </citation>
    <scope>NUCLEOTIDE SEQUENCE [LARGE SCALE GENOMIC DNA]</scope>
    <source>
        <strain evidence="2 3">MLST1</strain>
    </source>
</reference>
<dbReference type="Proteomes" id="UP000288293">
    <property type="component" value="Unassembled WGS sequence"/>
</dbReference>
<protein>
    <submittedName>
        <fullName evidence="2">Uncharacterized protein</fullName>
    </submittedName>
</protein>
<dbReference type="EMBL" id="PIPL01000001">
    <property type="protein sequence ID" value="RUO25425.1"/>
    <property type="molecule type" value="Genomic_DNA"/>
</dbReference>
<evidence type="ECO:0000256" key="1">
    <source>
        <dbReference type="SAM" id="MobiDB-lite"/>
    </source>
</evidence>
<proteinExistence type="predicted"/>